<dbReference type="OrthoDB" id="8628659at2"/>
<feature type="transmembrane region" description="Helical" evidence="4">
    <location>
        <begin position="117"/>
        <end position="137"/>
    </location>
</feature>
<dbReference type="AlphaFoldDB" id="A0A2N7XAX4"/>
<keyword evidence="3 4" id="KW-0472">Membrane</keyword>
<dbReference type="Gene3D" id="1.20.1250.20">
    <property type="entry name" value="MFS general substrate transporter like domains"/>
    <property type="match status" value="2"/>
</dbReference>
<proteinExistence type="predicted"/>
<dbReference type="PANTHER" id="PTHR23527">
    <property type="entry name" value="BLL3282 PROTEIN"/>
    <property type="match status" value="1"/>
</dbReference>
<feature type="transmembrane region" description="Helical" evidence="4">
    <location>
        <begin position="268"/>
        <end position="291"/>
    </location>
</feature>
<dbReference type="EMBL" id="PNYC01000001">
    <property type="protein sequence ID" value="PMS38692.1"/>
    <property type="molecule type" value="Genomic_DNA"/>
</dbReference>
<evidence type="ECO:0000256" key="2">
    <source>
        <dbReference type="ARBA" id="ARBA00022989"/>
    </source>
</evidence>
<organism evidence="6 7">
    <name type="scientific">Trinickia symbiotica</name>
    <dbReference type="NCBI Taxonomy" id="863227"/>
    <lineage>
        <taxon>Bacteria</taxon>
        <taxon>Pseudomonadati</taxon>
        <taxon>Pseudomonadota</taxon>
        <taxon>Betaproteobacteria</taxon>
        <taxon>Burkholderiales</taxon>
        <taxon>Burkholderiaceae</taxon>
        <taxon>Trinickia</taxon>
    </lineage>
</organism>
<dbReference type="InterPro" id="IPR011701">
    <property type="entry name" value="MFS"/>
</dbReference>
<sequence length="423" mass="43505">METQCLAKGAERSAEPLGASHRWKVLGAGVAANASFSAAAAGIPTTAVWMRSDYHLGNAELGLVLGSMGLGLALSELPWGVATDRFGDRRVLVTGLVGTALVLFFMMLAVVPSSGSAPTATFLAAAMCVAGLLGGSVNGSSGRAIMGWFKESERGLAMSLRQTAVPMGGGIGASLLPWLASSKGFGCVFGVLASMCLVSAAFALRWLHRPPHAEHAERPVARASGPSQRGPLTDAGVWRVALGIGILCVPQFAVLTFATVFLHDFARVGTAGISFAMAAVQTGAMAMRVWSGRYTDRRGNRRAYLRGSTLVAAASFAVLASAVMLGRGVPIAVVVGMVVLAGICISAWHGVAYAELATLAGPSRAGTALGMGNTVVYAGLFMAPLAIPHLLAASSWAGVWWVAGLLALGVYPLFPRPANSANR</sequence>
<evidence type="ECO:0000313" key="7">
    <source>
        <dbReference type="Proteomes" id="UP000235777"/>
    </source>
</evidence>
<feature type="transmembrane region" description="Helical" evidence="4">
    <location>
        <begin position="185"/>
        <end position="207"/>
    </location>
</feature>
<feature type="transmembrane region" description="Helical" evidence="4">
    <location>
        <begin position="303"/>
        <end position="325"/>
    </location>
</feature>
<dbReference type="GO" id="GO:0022857">
    <property type="term" value="F:transmembrane transporter activity"/>
    <property type="evidence" value="ECO:0007669"/>
    <property type="project" value="InterPro"/>
</dbReference>
<reference evidence="6 7" key="1">
    <citation type="submission" date="2018-01" db="EMBL/GenBank/DDBJ databases">
        <title>Whole genome analyses suggest that Burkholderia sensu lato contains two further novel genera in the rhizoxinica-symbiotica group Mycetohabitans gen. nov., and Trinickia gen. nov.: implications for the evolution of diazotrophy and nodulation in the Burkholderiaceae.</title>
        <authorList>
            <person name="Estrada-de los Santos P."/>
            <person name="Palmer M."/>
            <person name="Chavez-Ramirez B."/>
            <person name="Beukes C."/>
            <person name="Steenkamp E.T."/>
            <person name="Hirsch A.M."/>
            <person name="Manyaka P."/>
            <person name="Maluk M."/>
            <person name="Lafos M."/>
            <person name="Crook M."/>
            <person name="Gross E."/>
            <person name="Simon M.F."/>
            <person name="Bueno dos Reis Junior F."/>
            <person name="Poole P.S."/>
            <person name="Venter S.N."/>
            <person name="James E.K."/>
        </authorList>
    </citation>
    <scope>NUCLEOTIDE SEQUENCE [LARGE SCALE GENOMIC DNA]</scope>
    <source>
        <strain evidence="6 7">JPY 581</strain>
    </source>
</reference>
<feature type="transmembrane region" description="Helical" evidence="4">
    <location>
        <begin position="158"/>
        <end position="179"/>
    </location>
</feature>
<feature type="transmembrane region" description="Helical" evidence="4">
    <location>
        <begin position="331"/>
        <end position="354"/>
    </location>
</feature>
<evidence type="ECO:0000259" key="5">
    <source>
        <dbReference type="PROSITE" id="PS50850"/>
    </source>
</evidence>
<protein>
    <submittedName>
        <fullName evidence="6">MFS transporter</fullName>
    </submittedName>
</protein>
<dbReference type="CDD" id="cd17475">
    <property type="entry name" value="MFS_MT3072_like"/>
    <property type="match status" value="1"/>
</dbReference>
<feature type="domain" description="Major facilitator superfamily (MFS) profile" evidence="5">
    <location>
        <begin position="1"/>
        <end position="421"/>
    </location>
</feature>
<dbReference type="Proteomes" id="UP000235777">
    <property type="component" value="Unassembled WGS sequence"/>
</dbReference>
<feature type="transmembrane region" description="Helical" evidence="4">
    <location>
        <begin position="91"/>
        <end position="111"/>
    </location>
</feature>
<evidence type="ECO:0000313" key="6">
    <source>
        <dbReference type="EMBL" id="PMS38692.1"/>
    </source>
</evidence>
<evidence type="ECO:0000256" key="3">
    <source>
        <dbReference type="ARBA" id="ARBA00023136"/>
    </source>
</evidence>
<dbReference type="InterPro" id="IPR020846">
    <property type="entry name" value="MFS_dom"/>
</dbReference>
<comment type="caution">
    <text evidence="6">The sequence shown here is derived from an EMBL/GenBank/DDBJ whole genome shotgun (WGS) entry which is preliminary data.</text>
</comment>
<dbReference type="InterPro" id="IPR036259">
    <property type="entry name" value="MFS_trans_sf"/>
</dbReference>
<evidence type="ECO:0000256" key="1">
    <source>
        <dbReference type="ARBA" id="ARBA00022692"/>
    </source>
</evidence>
<name>A0A2N7XAX4_9BURK</name>
<dbReference type="SUPFAM" id="SSF103473">
    <property type="entry name" value="MFS general substrate transporter"/>
    <property type="match status" value="1"/>
</dbReference>
<keyword evidence="2 4" id="KW-1133">Transmembrane helix</keyword>
<dbReference type="RefSeq" id="WP_018439340.1">
    <property type="nucleotide sequence ID" value="NZ_KB890165.1"/>
</dbReference>
<feature type="transmembrane region" description="Helical" evidence="4">
    <location>
        <begin position="393"/>
        <end position="414"/>
    </location>
</feature>
<evidence type="ECO:0000256" key="4">
    <source>
        <dbReference type="SAM" id="Phobius"/>
    </source>
</evidence>
<feature type="transmembrane region" description="Helical" evidence="4">
    <location>
        <begin position="237"/>
        <end position="262"/>
    </location>
</feature>
<dbReference type="Pfam" id="PF07690">
    <property type="entry name" value="MFS_1"/>
    <property type="match status" value="1"/>
</dbReference>
<dbReference type="InterPro" id="IPR052952">
    <property type="entry name" value="MFS-Transporter"/>
</dbReference>
<dbReference type="STRING" id="863227.GCA_000373005_00812"/>
<feature type="transmembrane region" description="Helical" evidence="4">
    <location>
        <begin position="366"/>
        <end position="387"/>
    </location>
</feature>
<accession>A0A2N7XAX4</accession>
<keyword evidence="7" id="KW-1185">Reference proteome</keyword>
<dbReference type="PROSITE" id="PS50850">
    <property type="entry name" value="MFS"/>
    <property type="match status" value="1"/>
</dbReference>
<dbReference type="PANTHER" id="PTHR23527:SF1">
    <property type="entry name" value="BLL3282 PROTEIN"/>
    <property type="match status" value="1"/>
</dbReference>
<keyword evidence="1 4" id="KW-0812">Transmembrane</keyword>
<gene>
    <name evidence="6" type="ORF">C0Z20_02205</name>
</gene>